<protein>
    <recommendedName>
        <fullName evidence="5">Acetyltransferase</fullName>
        <ecNumber evidence="5">2.3.1.-</ecNumber>
    </recommendedName>
</protein>
<reference evidence="7 8" key="1">
    <citation type="submission" date="2020-08" db="EMBL/GenBank/DDBJ databases">
        <title>Whole genome sequence of Shewanella sp strain PS-2.</title>
        <authorList>
            <person name="Das S.K."/>
        </authorList>
    </citation>
    <scope>NUCLEOTIDE SEQUENCE [LARGE SCALE GENOMIC DNA]</scope>
    <source>
        <strain evidence="7 8">PS-2</strain>
    </source>
</reference>
<dbReference type="CDD" id="cd03357">
    <property type="entry name" value="LbH_MAT_GAT"/>
    <property type="match status" value="1"/>
</dbReference>
<dbReference type="PANTHER" id="PTHR43017:SF1">
    <property type="entry name" value="ACETYLTRANSFERASE YJL218W-RELATED"/>
    <property type="match status" value="1"/>
</dbReference>
<dbReference type="Proteomes" id="UP000829384">
    <property type="component" value="Unassembled WGS sequence"/>
</dbReference>
<dbReference type="EC" id="2.3.1.-" evidence="5"/>
<dbReference type="RefSeq" id="WP_240131663.1">
    <property type="nucleotide sequence ID" value="NZ_JACSDI010000011.1"/>
</dbReference>
<dbReference type="Pfam" id="PF12464">
    <property type="entry name" value="Mac"/>
    <property type="match status" value="1"/>
</dbReference>
<organism evidence="7 8">
    <name type="scientific">Shewanella cutis</name>
    <dbReference type="NCBI Taxonomy" id="2766780"/>
    <lineage>
        <taxon>Bacteria</taxon>
        <taxon>Pseudomonadati</taxon>
        <taxon>Pseudomonadota</taxon>
        <taxon>Gammaproteobacteria</taxon>
        <taxon>Alteromonadales</taxon>
        <taxon>Shewanellaceae</taxon>
        <taxon>Shewanella</taxon>
    </lineage>
</organism>
<feature type="domain" description="Maltose/galactoside acetyltransferase" evidence="6">
    <location>
        <begin position="4"/>
        <end position="57"/>
    </location>
</feature>
<keyword evidence="3" id="KW-0677">Repeat</keyword>
<dbReference type="InterPro" id="IPR011004">
    <property type="entry name" value="Trimer_LpxA-like_sf"/>
</dbReference>
<keyword evidence="2 5" id="KW-0808">Transferase</keyword>
<evidence type="ECO:0000256" key="1">
    <source>
        <dbReference type="ARBA" id="ARBA00007274"/>
    </source>
</evidence>
<keyword evidence="8" id="KW-1185">Reference proteome</keyword>
<sequence>MTEKQKMLAGQPYKAWDDALLAERMRAKSICHQFNQADPTLLDARMTHLRGLLDIPVCAHIEPNFFCDYGYNIHIGKQFYANHNLTILDVCSVLIGDNVMFGPHVMISTATHPIDPIARQTIEYGAPIQIGNNVWLGGNVSVLPGVTIGDNCVIGAGSVVNKSIPSNCVAAGNPCKVIKPIDVDYHRNVNVE</sequence>
<dbReference type="Pfam" id="PF00132">
    <property type="entry name" value="Hexapep"/>
    <property type="match status" value="1"/>
</dbReference>
<evidence type="ECO:0000256" key="3">
    <source>
        <dbReference type="ARBA" id="ARBA00022737"/>
    </source>
</evidence>
<dbReference type="InterPro" id="IPR001451">
    <property type="entry name" value="Hexapep"/>
</dbReference>
<dbReference type="SUPFAM" id="SSF51161">
    <property type="entry name" value="Trimeric LpxA-like enzymes"/>
    <property type="match status" value="1"/>
</dbReference>
<evidence type="ECO:0000313" key="8">
    <source>
        <dbReference type="Proteomes" id="UP000829384"/>
    </source>
</evidence>
<dbReference type="PANTHER" id="PTHR43017">
    <property type="entry name" value="GALACTOSIDE O-ACETYLTRANSFERASE"/>
    <property type="match status" value="1"/>
</dbReference>
<comment type="similarity">
    <text evidence="1 5">Belongs to the transferase hexapeptide repeat family.</text>
</comment>
<dbReference type="SMART" id="SM01266">
    <property type="entry name" value="Mac"/>
    <property type="match status" value="1"/>
</dbReference>
<evidence type="ECO:0000313" key="7">
    <source>
        <dbReference type="EMBL" id="MCG9965146.1"/>
    </source>
</evidence>
<dbReference type="InterPro" id="IPR039369">
    <property type="entry name" value="LacA-like"/>
</dbReference>
<evidence type="ECO:0000256" key="5">
    <source>
        <dbReference type="RuleBase" id="RU367021"/>
    </source>
</evidence>
<comment type="caution">
    <text evidence="7">The sequence shown here is derived from an EMBL/GenBank/DDBJ whole genome shotgun (WGS) entry which is preliminary data.</text>
</comment>
<accession>A0ABS9R0B0</accession>
<keyword evidence="4 5" id="KW-0012">Acyltransferase</keyword>
<gene>
    <name evidence="7" type="ORF">H9J30_14665</name>
</gene>
<dbReference type="Gene3D" id="2.160.10.10">
    <property type="entry name" value="Hexapeptide repeat proteins"/>
    <property type="match status" value="1"/>
</dbReference>
<name>A0ABS9R0B0_9GAMM</name>
<evidence type="ECO:0000259" key="6">
    <source>
        <dbReference type="SMART" id="SM01266"/>
    </source>
</evidence>
<proteinExistence type="inferred from homology"/>
<evidence type="ECO:0000256" key="2">
    <source>
        <dbReference type="ARBA" id="ARBA00022679"/>
    </source>
</evidence>
<evidence type="ECO:0000256" key="4">
    <source>
        <dbReference type="ARBA" id="ARBA00023315"/>
    </source>
</evidence>
<dbReference type="EMBL" id="JACSDI010000011">
    <property type="protein sequence ID" value="MCG9965146.1"/>
    <property type="molecule type" value="Genomic_DNA"/>
</dbReference>
<dbReference type="InterPro" id="IPR024688">
    <property type="entry name" value="Mac_dom"/>
</dbReference>